<evidence type="ECO:0000256" key="4">
    <source>
        <dbReference type="ARBA" id="ARBA00022692"/>
    </source>
</evidence>
<dbReference type="EMBL" id="GL983246">
    <property type="protein sequence ID" value="EGR33978.1"/>
    <property type="molecule type" value="Genomic_DNA"/>
</dbReference>
<keyword evidence="11 18" id="KW-1133">Transmembrane helix</keyword>
<evidence type="ECO:0000256" key="5">
    <source>
        <dbReference type="ARBA" id="ARBA00022723"/>
    </source>
</evidence>
<dbReference type="InterPro" id="IPR006068">
    <property type="entry name" value="ATPase_P-typ_cation-transptr_C"/>
</dbReference>
<feature type="transmembrane region" description="Helical" evidence="18">
    <location>
        <begin position="766"/>
        <end position="787"/>
    </location>
</feature>
<dbReference type="RefSeq" id="XP_004039282.1">
    <property type="nucleotide sequence ID" value="XM_004039234.1"/>
</dbReference>
<keyword evidence="15" id="KW-0739">Sodium transport</keyword>
<dbReference type="SMART" id="SM00831">
    <property type="entry name" value="Cation_ATPase_N"/>
    <property type="match status" value="1"/>
</dbReference>
<evidence type="ECO:0000256" key="18">
    <source>
        <dbReference type="RuleBase" id="RU361146"/>
    </source>
</evidence>
<dbReference type="InterPro" id="IPR004014">
    <property type="entry name" value="ATPase_P-typ_cation-transptr_N"/>
</dbReference>
<evidence type="ECO:0000256" key="3">
    <source>
        <dbReference type="ARBA" id="ARBA00022568"/>
    </source>
</evidence>
<dbReference type="PROSITE" id="PS00154">
    <property type="entry name" value="ATPASE_E1_E2"/>
    <property type="match status" value="1"/>
</dbReference>
<dbReference type="GO" id="GO:0005886">
    <property type="term" value="C:plasma membrane"/>
    <property type="evidence" value="ECO:0007669"/>
    <property type="project" value="TreeGrafter"/>
</dbReference>
<dbReference type="InParanoid" id="G0QLD2"/>
<reference evidence="20 21" key="1">
    <citation type="submission" date="2011-07" db="EMBL/GenBank/DDBJ databases">
        <authorList>
            <person name="Coyne R."/>
            <person name="Brami D."/>
            <person name="Johnson J."/>
            <person name="Hostetler J."/>
            <person name="Hannick L."/>
            <person name="Clark T."/>
            <person name="Cassidy-Hanley D."/>
            <person name="Inman J."/>
        </authorList>
    </citation>
    <scope>NUCLEOTIDE SEQUENCE [LARGE SCALE GENOMIC DNA]</scope>
    <source>
        <strain evidence="20 21">G5</strain>
    </source>
</reference>
<dbReference type="GeneID" id="14910160"/>
<dbReference type="InterPro" id="IPR044492">
    <property type="entry name" value="P_typ_ATPase_HD_dom"/>
</dbReference>
<dbReference type="InterPro" id="IPR023214">
    <property type="entry name" value="HAD_sf"/>
</dbReference>
<feature type="transmembrane region" description="Helical" evidence="18">
    <location>
        <begin position="919"/>
        <end position="938"/>
    </location>
</feature>
<keyword evidence="13 18" id="KW-0406">Ion transport</keyword>
<keyword evidence="4 18" id="KW-0812">Transmembrane</keyword>
<dbReference type="SUPFAM" id="SSF81665">
    <property type="entry name" value="Calcium ATPase, transmembrane domain M"/>
    <property type="match status" value="1"/>
</dbReference>
<dbReference type="Pfam" id="PF00122">
    <property type="entry name" value="E1-E2_ATPase"/>
    <property type="match status" value="1"/>
</dbReference>
<comment type="function">
    <text evidence="18">Catalyzes the hydrolysis of ATP coupled with the transport of calcium.</text>
</comment>
<dbReference type="InterPro" id="IPR036412">
    <property type="entry name" value="HAD-like_sf"/>
</dbReference>
<evidence type="ECO:0000256" key="11">
    <source>
        <dbReference type="ARBA" id="ARBA00022989"/>
    </source>
</evidence>
<proteinExistence type="inferred from homology"/>
<dbReference type="Gene3D" id="3.40.50.1000">
    <property type="entry name" value="HAD superfamily/HAD-like"/>
    <property type="match status" value="1"/>
</dbReference>
<evidence type="ECO:0000259" key="19">
    <source>
        <dbReference type="SMART" id="SM00831"/>
    </source>
</evidence>
<dbReference type="SFLD" id="SFLDF00027">
    <property type="entry name" value="p-type_atpase"/>
    <property type="match status" value="1"/>
</dbReference>
<evidence type="ECO:0000313" key="21">
    <source>
        <dbReference type="Proteomes" id="UP000008983"/>
    </source>
</evidence>
<protein>
    <recommendedName>
        <fullName evidence="18">Calcium-transporting ATPase</fullName>
        <ecNumber evidence="18">7.2.2.10</ecNumber>
    </recommendedName>
</protein>
<gene>
    <name evidence="20" type="ORF">IMG5_028960</name>
</gene>
<dbReference type="InterPro" id="IPR059000">
    <property type="entry name" value="ATPase_P-type_domA"/>
</dbReference>
<dbReference type="Pfam" id="PF13246">
    <property type="entry name" value="Cation_ATPase"/>
    <property type="match status" value="1"/>
</dbReference>
<dbReference type="GO" id="GO:0016887">
    <property type="term" value="F:ATP hydrolysis activity"/>
    <property type="evidence" value="ECO:0007669"/>
    <property type="project" value="InterPro"/>
</dbReference>
<evidence type="ECO:0000256" key="6">
    <source>
        <dbReference type="ARBA" id="ARBA00022741"/>
    </source>
</evidence>
<keyword evidence="21" id="KW-1185">Reference proteome</keyword>
<dbReference type="SFLD" id="SFLDG00002">
    <property type="entry name" value="C1.7:_P-type_atpase_like"/>
    <property type="match status" value="1"/>
</dbReference>
<name>G0QLD2_ICHMU</name>
<keyword evidence="9" id="KW-0460">Magnesium</keyword>
<keyword evidence="14 18" id="KW-0472">Membrane</keyword>
<dbReference type="InterPro" id="IPR023299">
    <property type="entry name" value="ATPase_P-typ_cyto_dom_N"/>
</dbReference>
<dbReference type="CDD" id="cd02081">
    <property type="entry name" value="P-type_ATPase_Ca_PMCA-like"/>
    <property type="match status" value="1"/>
</dbReference>
<comment type="similarity">
    <text evidence="18">Belongs to the cation transport ATPase (P-type) (TC 3.A.3) family.</text>
</comment>
<keyword evidence="12" id="KW-0915">Sodium</keyword>
<comment type="catalytic activity">
    <reaction evidence="17">
        <text>Na(+)(in) + ATP + H2O = Na(+)(out) + ADP + phosphate + H(+)</text>
        <dbReference type="Rhea" id="RHEA:14633"/>
        <dbReference type="ChEBI" id="CHEBI:15377"/>
        <dbReference type="ChEBI" id="CHEBI:15378"/>
        <dbReference type="ChEBI" id="CHEBI:29101"/>
        <dbReference type="ChEBI" id="CHEBI:30616"/>
        <dbReference type="ChEBI" id="CHEBI:43474"/>
        <dbReference type="ChEBI" id="CHEBI:456216"/>
        <dbReference type="EC" id="7.2.2.3"/>
    </reaction>
    <physiologicalReaction direction="left-to-right" evidence="17">
        <dbReference type="Rhea" id="RHEA:14634"/>
    </physiologicalReaction>
</comment>
<comment type="caution">
    <text evidence="18">Lacks conserved residue(s) required for the propagation of feature annotation.</text>
</comment>
<dbReference type="OMA" id="GIMWRNI"/>
<feature type="transmembrane region" description="Helical" evidence="18">
    <location>
        <begin position="107"/>
        <end position="126"/>
    </location>
</feature>
<feature type="transmembrane region" description="Helical" evidence="18">
    <location>
        <begin position="77"/>
        <end position="95"/>
    </location>
</feature>
<evidence type="ECO:0000256" key="8">
    <source>
        <dbReference type="ARBA" id="ARBA00022840"/>
    </source>
</evidence>
<dbReference type="GO" id="GO:0005524">
    <property type="term" value="F:ATP binding"/>
    <property type="evidence" value="ECO:0007669"/>
    <property type="project" value="UniProtKB-KW"/>
</dbReference>
<dbReference type="Gene3D" id="1.20.1110.10">
    <property type="entry name" value="Calcium-transporting ATPase, transmembrane domain"/>
    <property type="match status" value="1"/>
</dbReference>
<keyword evidence="7 18" id="KW-0106">Calcium</keyword>
<dbReference type="PANTHER" id="PTHR24093:SF369">
    <property type="entry name" value="CALCIUM-TRANSPORTING ATPASE"/>
    <property type="match status" value="1"/>
</dbReference>
<feature type="transmembrane region" description="Helical" evidence="18">
    <location>
        <begin position="310"/>
        <end position="336"/>
    </location>
</feature>
<feature type="transmembrane region" description="Helical" evidence="18">
    <location>
        <begin position="271"/>
        <end position="289"/>
    </location>
</feature>
<dbReference type="SUPFAM" id="SSF81660">
    <property type="entry name" value="Metal cation-transporting ATPase, ATP-binding domain N"/>
    <property type="match status" value="1"/>
</dbReference>
<feature type="transmembrane region" description="Helical" evidence="18">
    <location>
        <begin position="880"/>
        <end position="899"/>
    </location>
</feature>
<evidence type="ECO:0000256" key="7">
    <source>
        <dbReference type="ARBA" id="ARBA00022837"/>
    </source>
</evidence>
<keyword evidence="6 18" id="KW-0547">Nucleotide-binding</keyword>
<dbReference type="GO" id="GO:0046872">
    <property type="term" value="F:metal ion binding"/>
    <property type="evidence" value="ECO:0007669"/>
    <property type="project" value="UniProtKB-KW"/>
</dbReference>
<dbReference type="STRING" id="857967.G0QLD2"/>
<evidence type="ECO:0000256" key="10">
    <source>
        <dbReference type="ARBA" id="ARBA00022967"/>
    </source>
</evidence>
<evidence type="ECO:0000256" key="2">
    <source>
        <dbReference type="ARBA" id="ARBA00022448"/>
    </source>
</evidence>
<evidence type="ECO:0000256" key="13">
    <source>
        <dbReference type="ARBA" id="ARBA00023065"/>
    </source>
</evidence>
<dbReference type="NCBIfam" id="TIGR01494">
    <property type="entry name" value="ATPase_P-type"/>
    <property type="match status" value="2"/>
</dbReference>
<keyword evidence="5" id="KW-0479">Metal-binding</keyword>
<comment type="subcellular location">
    <subcellularLocation>
        <location evidence="1">Endomembrane system</location>
        <topology evidence="1">Multi-pass membrane protein</topology>
    </subcellularLocation>
    <subcellularLocation>
        <location evidence="18">Membrane</location>
        <topology evidence="18">Multi-pass membrane protein</topology>
    </subcellularLocation>
</comment>
<dbReference type="InterPro" id="IPR008250">
    <property type="entry name" value="ATPase_P-typ_transduc_dom_A_sf"/>
</dbReference>
<dbReference type="Pfam" id="PF00690">
    <property type="entry name" value="Cation_ATPase_N"/>
    <property type="match status" value="1"/>
</dbReference>
<dbReference type="FunFam" id="1.20.1110.10:FF:000039">
    <property type="entry name" value="Calcium-transporting ATPase"/>
    <property type="match status" value="1"/>
</dbReference>
<evidence type="ECO:0000256" key="16">
    <source>
        <dbReference type="ARBA" id="ARBA00048694"/>
    </source>
</evidence>
<dbReference type="AlphaFoldDB" id="G0QLD2"/>
<organism evidence="20 21">
    <name type="scientific">Ichthyophthirius multifiliis</name>
    <name type="common">White spot disease agent</name>
    <name type="synonym">Ich</name>
    <dbReference type="NCBI Taxonomy" id="5932"/>
    <lineage>
        <taxon>Eukaryota</taxon>
        <taxon>Sar</taxon>
        <taxon>Alveolata</taxon>
        <taxon>Ciliophora</taxon>
        <taxon>Intramacronucleata</taxon>
        <taxon>Oligohymenophorea</taxon>
        <taxon>Hymenostomatida</taxon>
        <taxon>Ophryoglenina</taxon>
        <taxon>Ichthyophthirius</taxon>
    </lineage>
</organism>
<accession>G0QLD2</accession>
<keyword evidence="8 18" id="KW-0067">ATP-binding</keyword>
<dbReference type="eggNOG" id="KOG0204">
    <property type="taxonomic scope" value="Eukaryota"/>
</dbReference>
<evidence type="ECO:0000256" key="14">
    <source>
        <dbReference type="ARBA" id="ARBA00023136"/>
    </source>
</evidence>
<evidence type="ECO:0000313" key="20">
    <source>
        <dbReference type="EMBL" id="EGR33978.1"/>
    </source>
</evidence>
<dbReference type="EC" id="7.2.2.10" evidence="18"/>
<dbReference type="PRINTS" id="PR00119">
    <property type="entry name" value="CATATPASE"/>
</dbReference>
<dbReference type="FunFam" id="3.40.1110.10:FF:000045">
    <property type="entry name" value="Calcium-transporting ATPase"/>
    <property type="match status" value="1"/>
</dbReference>
<evidence type="ECO:0000256" key="15">
    <source>
        <dbReference type="ARBA" id="ARBA00023201"/>
    </source>
</evidence>
<feature type="domain" description="Cation-transporting P-type ATPase N-terminal" evidence="19">
    <location>
        <begin position="19"/>
        <end position="94"/>
    </location>
</feature>
<dbReference type="Proteomes" id="UP000008983">
    <property type="component" value="Unassembled WGS sequence"/>
</dbReference>
<dbReference type="SUPFAM" id="SSF56784">
    <property type="entry name" value="HAD-like"/>
    <property type="match status" value="1"/>
</dbReference>
<dbReference type="SFLD" id="SFLDS00003">
    <property type="entry name" value="Haloacid_Dehalogenase"/>
    <property type="match status" value="1"/>
</dbReference>
<feature type="transmembrane region" description="Helical" evidence="18">
    <location>
        <begin position="842"/>
        <end position="860"/>
    </location>
</feature>
<dbReference type="OrthoDB" id="3352408at2759"/>
<dbReference type="PRINTS" id="PR00121">
    <property type="entry name" value="NAKATPASE"/>
</dbReference>
<evidence type="ECO:0000256" key="17">
    <source>
        <dbReference type="ARBA" id="ARBA00049499"/>
    </source>
</evidence>
<dbReference type="Pfam" id="PF00689">
    <property type="entry name" value="Cation_ATPase_C"/>
    <property type="match status" value="1"/>
</dbReference>
<dbReference type="PANTHER" id="PTHR24093">
    <property type="entry name" value="CATION TRANSPORTING ATPASE"/>
    <property type="match status" value="1"/>
</dbReference>
<sequence length="1015" mass="114030">MFVPDNIQQNESIKILENQLGGITKLQNDLKTDIKKGISTRNQQELNQRIKYFGKNEYLRRPPKKMIELIIECFEDLMLQILVGASIVSTIVGIIDEGIVKGWIEGFTIILAICIIVSISAGNNYMKELQFQKLTEKKDDIKVHVRRNEQTIYLNPNKILVGDILNLEIGDILPVDGIFVEGNELQIDESSITGESDLITKNQIDKNQKSQNINPFLISGSKIMDGQGKMLVCAVGVNTQLGKLKEKLEEQQPPTPLQQKLETIAEQIGKVGTGVAILTMSALLINLIIDMIRGIHCIGCVKTLQDILKIFMIGVTIVVVAVPEGLPLAVTIALAFSVNKMKDEKNLVKQLASCEIMGNANNICSDKTGTLTQNLMKVHHMYINDKHYGSQYFEYKYFPKNIIEIFVQSVCVNSTANPQKNQYDNKLTQIGNKTECALLQIVQDFGFDYQIERQREIILKVLPFSSQRKQMITIIKVNENLARVYVKGACEQILEKCSFILLQNGVTQISQNKKEIINNEIIIQYAEKSLRTITLAYKDIPFNQNINQLNENELTQDLILISIAGIKDPLRPEIRDSIKKCKNAGIIVRMCTGDNLNTAIAIAQDAGILEDKIIKEKSEISLQKQSKQLGFEVLEGKKFRELVGGLVYENPQGKSIQEKGEPKVRNLDAFKAIAKELRVLARSSPDDKYILVTGLIELGNIVAVTGDGTNDAPALKKANVGFAMGIAGTEVSKDAADIILLDDNFASIVTACKFGRNIYDSIRKFIQFQLTVNIVALFMSFMGAVVLKKSPLNSIQMLWVNIIMDTFASLALSTDPPCDSLLNRKPYGINDKIVTGNMWRNIIGQSIYQIIILSVVLFKFPEWLGIPNSFQMKFYVESQAVHFSIFFQCFVMLQVFNEFNARKLLKQEINIFDKLLNNYIFWVIIGITFFVQIMLVQTGGRYVGVSSISLGQHFVCIFIGCGSLLVGVIIKIIPNHVFERINLLREDEMDVKDMDQSFSSLLRKKSSNRMKTIAI</sequence>
<keyword evidence="10" id="KW-1278">Translocase</keyword>
<evidence type="ECO:0000256" key="1">
    <source>
        <dbReference type="ARBA" id="ARBA00004127"/>
    </source>
</evidence>
<dbReference type="Gene3D" id="2.70.150.10">
    <property type="entry name" value="Calcium-transporting ATPase, cytoplasmic transduction domain A"/>
    <property type="match status" value="1"/>
</dbReference>
<dbReference type="GO" id="GO:0005388">
    <property type="term" value="F:P-type calcium transporter activity"/>
    <property type="evidence" value="ECO:0007669"/>
    <property type="project" value="UniProtKB-EC"/>
</dbReference>
<dbReference type="FunFam" id="3.40.50.1000:FF:000001">
    <property type="entry name" value="Phospholipid-transporting ATPase IC"/>
    <property type="match status" value="1"/>
</dbReference>
<comment type="catalytic activity">
    <reaction evidence="16 18">
        <text>Ca(2+)(in) + ATP + H2O = Ca(2+)(out) + ADP + phosphate + H(+)</text>
        <dbReference type="Rhea" id="RHEA:18105"/>
        <dbReference type="ChEBI" id="CHEBI:15377"/>
        <dbReference type="ChEBI" id="CHEBI:15378"/>
        <dbReference type="ChEBI" id="CHEBI:29108"/>
        <dbReference type="ChEBI" id="CHEBI:30616"/>
        <dbReference type="ChEBI" id="CHEBI:43474"/>
        <dbReference type="ChEBI" id="CHEBI:456216"/>
        <dbReference type="EC" id="7.2.2.10"/>
    </reaction>
</comment>
<keyword evidence="3 18" id="KW-0109">Calcium transport</keyword>
<dbReference type="SUPFAM" id="SSF81653">
    <property type="entry name" value="Calcium ATPase, transduction domain A"/>
    <property type="match status" value="1"/>
</dbReference>
<dbReference type="InterPro" id="IPR001757">
    <property type="entry name" value="P_typ_ATPase"/>
</dbReference>
<dbReference type="InterPro" id="IPR018303">
    <property type="entry name" value="ATPase_P-typ_P_site"/>
</dbReference>
<dbReference type="NCBIfam" id="TIGR01517">
    <property type="entry name" value="ATPase-IIB_Ca"/>
    <property type="match status" value="1"/>
</dbReference>
<dbReference type="GO" id="GO:0012505">
    <property type="term" value="C:endomembrane system"/>
    <property type="evidence" value="ECO:0007669"/>
    <property type="project" value="UniProtKB-SubCell"/>
</dbReference>
<evidence type="ECO:0000256" key="12">
    <source>
        <dbReference type="ARBA" id="ARBA00023053"/>
    </source>
</evidence>
<dbReference type="Gene3D" id="3.40.1110.10">
    <property type="entry name" value="Calcium-transporting ATPase, cytoplasmic domain N"/>
    <property type="match status" value="1"/>
</dbReference>
<dbReference type="InterPro" id="IPR023298">
    <property type="entry name" value="ATPase_P-typ_TM_dom_sf"/>
</dbReference>
<keyword evidence="2 18" id="KW-0813">Transport</keyword>
<evidence type="ECO:0000256" key="9">
    <source>
        <dbReference type="ARBA" id="ARBA00022842"/>
    </source>
</evidence>
<dbReference type="InterPro" id="IPR006408">
    <property type="entry name" value="P-type_ATPase_IIB"/>
</dbReference>
<feature type="transmembrane region" description="Helical" evidence="18">
    <location>
        <begin position="950"/>
        <end position="973"/>
    </location>
</feature>
<dbReference type="GO" id="GO:0008554">
    <property type="term" value="F:P-type sodium transporter activity"/>
    <property type="evidence" value="ECO:0007669"/>
    <property type="project" value="UniProtKB-EC"/>
</dbReference>